<reference evidence="2 3" key="1">
    <citation type="submission" date="2018-08" db="EMBL/GenBank/DDBJ databases">
        <title>Aphanomyces genome sequencing and annotation.</title>
        <authorList>
            <person name="Minardi D."/>
            <person name="Oidtmann B."/>
            <person name="Van Der Giezen M."/>
            <person name="Studholme D.J."/>
        </authorList>
    </citation>
    <scope>NUCLEOTIDE SEQUENCE [LARGE SCALE GENOMIC DNA]</scope>
    <source>
        <strain evidence="2 3">Yx</strain>
    </source>
</reference>
<dbReference type="VEuPathDB" id="FungiDB:H257_07356"/>
<comment type="caution">
    <text evidence="2">The sequence shown here is derived from an EMBL/GenBank/DDBJ whole genome shotgun (WGS) entry which is preliminary data.</text>
</comment>
<sequence length="73" mass="8071">VRGGAAILGYRVDEGPALVYAFAFGQLDAVRVLMQLGAEISALDTYHAPSLKRWFEYKGTSLFVCGRLSYVRE</sequence>
<evidence type="ECO:0000313" key="2">
    <source>
        <dbReference type="EMBL" id="RHY04123.1"/>
    </source>
</evidence>
<protein>
    <submittedName>
        <fullName evidence="2">Uncharacterized protein</fullName>
    </submittedName>
</protein>
<dbReference type="Proteomes" id="UP000266239">
    <property type="component" value="Unassembled WGS sequence"/>
</dbReference>
<dbReference type="SUPFAM" id="SSF48403">
    <property type="entry name" value="Ankyrin repeat"/>
    <property type="match status" value="1"/>
</dbReference>
<evidence type="ECO:0000313" key="3">
    <source>
        <dbReference type="Proteomes" id="UP000266239"/>
    </source>
</evidence>
<evidence type="ECO:0000256" key="1">
    <source>
        <dbReference type="PROSITE-ProRule" id="PRU00023"/>
    </source>
</evidence>
<accession>A0A397A8I3</accession>
<dbReference type="AlphaFoldDB" id="A0A397A8I3"/>
<dbReference type="InterPro" id="IPR002110">
    <property type="entry name" value="Ankyrin_rpt"/>
</dbReference>
<dbReference type="EMBL" id="QUTA01008294">
    <property type="protein sequence ID" value="RHY04123.1"/>
    <property type="molecule type" value="Genomic_DNA"/>
</dbReference>
<proteinExistence type="predicted"/>
<gene>
    <name evidence="2" type="ORF">DYB25_005648</name>
</gene>
<feature type="repeat" description="ANK" evidence="1">
    <location>
        <begin position="13"/>
        <end position="45"/>
    </location>
</feature>
<dbReference type="InterPro" id="IPR036770">
    <property type="entry name" value="Ankyrin_rpt-contain_sf"/>
</dbReference>
<name>A0A397A8I3_APHAT</name>
<keyword evidence="1" id="KW-0040">ANK repeat</keyword>
<feature type="non-terminal residue" evidence="2">
    <location>
        <position position="1"/>
    </location>
</feature>
<dbReference type="PROSITE" id="PS50088">
    <property type="entry name" value="ANK_REPEAT"/>
    <property type="match status" value="1"/>
</dbReference>
<organism evidence="2 3">
    <name type="scientific">Aphanomyces astaci</name>
    <name type="common">Crayfish plague agent</name>
    <dbReference type="NCBI Taxonomy" id="112090"/>
    <lineage>
        <taxon>Eukaryota</taxon>
        <taxon>Sar</taxon>
        <taxon>Stramenopiles</taxon>
        <taxon>Oomycota</taxon>
        <taxon>Saprolegniomycetes</taxon>
        <taxon>Saprolegniales</taxon>
        <taxon>Verrucalvaceae</taxon>
        <taxon>Aphanomyces</taxon>
    </lineage>
</organism>